<feature type="transmembrane region" description="Helical" evidence="1">
    <location>
        <begin position="57"/>
        <end position="80"/>
    </location>
</feature>
<reference evidence="2" key="1">
    <citation type="submission" date="2020-04" db="EMBL/GenBank/DDBJ databases">
        <authorList>
            <person name="Chiriac C."/>
            <person name="Salcher M."/>
            <person name="Ghai R."/>
            <person name="Kavagutti S V."/>
        </authorList>
    </citation>
    <scope>NUCLEOTIDE SEQUENCE</scope>
</reference>
<organism evidence="2">
    <name type="scientific">uncultured Caudovirales phage</name>
    <dbReference type="NCBI Taxonomy" id="2100421"/>
    <lineage>
        <taxon>Viruses</taxon>
        <taxon>Duplodnaviria</taxon>
        <taxon>Heunggongvirae</taxon>
        <taxon>Uroviricota</taxon>
        <taxon>Caudoviricetes</taxon>
        <taxon>Peduoviridae</taxon>
        <taxon>Maltschvirus</taxon>
        <taxon>Maltschvirus maltsch</taxon>
    </lineage>
</organism>
<evidence type="ECO:0000256" key="1">
    <source>
        <dbReference type="SAM" id="Phobius"/>
    </source>
</evidence>
<name>A0A6J5NHK1_9CAUD</name>
<dbReference type="EMBL" id="LR796676">
    <property type="protein sequence ID" value="CAB4159230.1"/>
    <property type="molecule type" value="Genomic_DNA"/>
</dbReference>
<proteinExistence type="predicted"/>
<keyword evidence="1" id="KW-0472">Membrane</keyword>
<sequence length="82" mass="9547">MVNENLYKAACLGLQVLDEYIESPNVPVIMEDAQMAKRDLENAIWDYEQAQENKGKWFWLLWYGVMVAGMIVGILDLLVWRP</sequence>
<gene>
    <name evidence="2" type="ORF">UFOVP713_64</name>
</gene>
<keyword evidence="1" id="KW-1133">Transmembrane helix</keyword>
<keyword evidence="1" id="KW-0812">Transmembrane</keyword>
<accession>A0A6J5NHK1</accession>
<evidence type="ECO:0000313" key="2">
    <source>
        <dbReference type="EMBL" id="CAB4159230.1"/>
    </source>
</evidence>
<protein>
    <submittedName>
        <fullName evidence="2">Uncharacterized protein</fullName>
    </submittedName>
</protein>